<name>A0A921Z7R5_MANSE</name>
<dbReference type="OrthoDB" id="7481508at2759"/>
<dbReference type="EMBL" id="JH668424">
    <property type="protein sequence ID" value="KAG6452455.1"/>
    <property type="molecule type" value="Genomic_DNA"/>
</dbReference>
<organism evidence="1 2">
    <name type="scientific">Manduca sexta</name>
    <name type="common">Tobacco hawkmoth</name>
    <name type="synonym">Tobacco hornworm</name>
    <dbReference type="NCBI Taxonomy" id="7130"/>
    <lineage>
        <taxon>Eukaryota</taxon>
        <taxon>Metazoa</taxon>
        <taxon>Ecdysozoa</taxon>
        <taxon>Arthropoda</taxon>
        <taxon>Hexapoda</taxon>
        <taxon>Insecta</taxon>
        <taxon>Pterygota</taxon>
        <taxon>Neoptera</taxon>
        <taxon>Endopterygota</taxon>
        <taxon>Lepidoptera</taxon>
        <taxon>Glossata</taxon>
        <taxon>Ditrysia</taxon>
        <taxon>Bombycoidea</taxon>
        <taxon>Sphingidae</taxon>
        <taxon>Sphinginae</taxon>
        <taxon>Sphingini</taxon>
        <taxon>Manduca</taxon>
    </lineage>
</organism>
<keyword evidence="2" id="KW-1185">Reference proteome</keyword>
<evidence type="ECO:0000313" key="1">
    <source>
        <dbReference type="EMBL" id="KAG6452455.1"/>
    </source>
</evidence>
<gene>
    <name evidence="1" type="ORF">O3G_MSEX007625</name>
</gene>
<sequence>MATEDNESQLTLLEEENMTNCFIDDYSHLRLSYYQHRLSSSNESEASDYVIVSSGDTSESSDFVMVSSDQTDLSRYSLEDSRTTEQTDISDTSIKIDERQILRDYYISQIPDLPHPSFTVASIIASASQRMGGVHFKYNDRIEQGDAGDQVDVEFSPSRRSTLIQGQFLTKH</sequence>
<proteinExistence type="predicted"/>
<reference evidence="1" key="2">
    <citation type="submission" date="2020-12" db="EMBL/GenBank/DDBJ databases">
        <authorList>
            <person name="Kanost M."/>
        </authorList>
    </citation>
    <scope>NUCLEOTIDE SEQUENCE</scope>
</reference>
<protein>
    <submittedName>
        <fullName evidence="1">Uncharacterized protein</fullName>
    </submittedName>
</protein>
<accession>A0A921Z7R5</accession>
<evidence type="ECO:0000313" key="2">
    <source>
        <dbReference type="Proteomes" id="UP000791440"/>
    </source>
</evidence>
<comment type="caution">
    <text evidence="1">The sequence shown here is derived from an EMBL/GenBank/DDBJ whole genome shotgun (WGS) entry which is preliminary data.</text>
</comment>
<reference evidence="1" key="1">
    <citation type="journal article" date="2016" name="Insect Biochem. Mol. Biol.">
        <title>Multifaceted biological insights from a draft genome sequence of the tobacco hornworm moth, Manduca sexta.</title>
        <authorList>
            <person name="Kanost M.R."/>
            <person name="Arrese E.L."/>
            <person name="Cao X."/>
            <person name="Chen Y.R."/>
            <person name="Chellapilla S."/>
            <person name="Goldsmith M.R."/>
            <person name="Grosse-Wilde E."/>
            <person name="Heckel D.G."/>
            <person name="Herndon N."/>
            <person name="Jiang H."/>
            <person name="Papanicolaou A."/>
            <person name="Qu J."/>
            <person name="Soulages J.L."/>
            <person name="Vogel H."/>
            <person name="Walters J."/>
            <person name="Waterhouse R.M."/>
            <person name="Ahn S.J."/>
            <person name="Almeida F.C."/>
            <person name="An C."/>
            <person name="Aqrawi P."/>
            <person name="Bretschneider A."/>
            <person name="Bryant W.B."/>
            <person name="Bucks S."/>
            <person name="Chao H."/>
            <person name="Chevignon G."/>
            <person name="Christen J.M."/>
            <person name="Clarke D.F."/>
            <person name="Dittmer N.T."/>
            <person name="Ferguson L.C.F."/>
            <person name="Garavelou S."/>
            <person name="Gordon K.H.J."/>
            <person name="Gunaratna R.T."/>
            <person name="Han Y."/>
            <person name="Hauser F."/>
            <person name="He Y."/>
            <person name="Heidel-Fischer H."/>
            <person name="Hirsh A."/>
            <person name="Hu Y."/>
            <person name="Jiang H."/>
            <person name="Kalra D."/>
            <person name="Klinner C."/>
            <person name="Konig C."/>
            <person name="Kovar C."/>
            <person name="Kroll A.R."/>
            <person name="Kuwar S.S."/>
            <person name="Lee S.L."/>
            <person name="Lehman R."/>
            <person name="Li K."/>
            <person name="Li Z."/>
            <person name="Liang H."/>
            <person name="Lovelace S."/>
            <person name="Lu Z."/>
            <person name="Mansfield J.H."/>
            <person name="McCulloch K.J."/>
            <person name="Mathew T."/>
            <person name="Morton B."/>
            <person name="Muzny D.M."/>
            <person name="Neunemann D."/>
            <person name="Ongeri F."/>
            <person name="Pauchet Y."/>
            <person name="Pu L.L."/>
            <person name="Pyrousis I."/>
            <person name="Rao X.J."/>
            <person name="Redding A."/>
            <person name="Roesel C."/>
            <person name="Sanchez-Gracia A."/>
            <person name="Schaack S."/>
            <person name="Shukla A."/>
            <person name="Tetreau G."/>
            <person name="Wang Y."/>
            <person name="Xiong G.H."/>
            <person name="Traut W."/>
            <person name="Walsh T.K."/>
            <person name="Worley K.C."/>
            <person name="Wu D."/>
            <person name="Wu W."/>
            <person name="Wu Y.Q."/>
            <person name="Zhang X."/>
            <person name="Zou Z."/>
            <person name="Zucker H."/>
            <person name="Briscoe A.D."/>
            <person name="Burmester T."/>
            <person name="Clem R.J."/>
            <person name="Feyereisen R."/>
            <person name="Grimmelikhuijzen C.J.P."/>
            <person name="Hamodrakas S.J."/>
            <person name="Hansson B.S."/>
            <person name="Huguet E."/>
            <person name="Jermiin L.S."/>
            <person name="Lan Q."/>
            <person name="Lehman H.K."/>
            <person name="Lorenzen M."/>
            <person name="Merzendorfer H."/>
            <person name="Michalopoulos I."/>
            <person name="Morton D.B."/>
            <person name="Muthukrishnan S."/>
            <person name="Oakeshott J.G."/>
            <person name="Palmer W."/>
            <person name="Park Y."/>
            <person name="Passarelli A.L."/>
            <person name="Rozas J."/>
            <person name="Schwartz L.M."/>
            <person name="Smith W."/>
            <person name="Southgate A."/>
            <person name="Vilcinskas A."/>
            <person name="Vogt R."/>
            <person name="Wang P."/>
            <person name="Werren J."/>
            <person name="Yu X.Q."/>
            <person name="Zhou J.J."/>
            <person name="Brown S.J."/>
            <person name="Scherer S.E."/>
            <person name="Richards S."/>
            <person name="Blissard G.W."/>
        </authorList>
    </citation>
    <scope>NUCLEOTIDE SEQUENCE</scope>
</reference>
<dbReference type="AlphaFoldDB" id="A0A921Z7R5"/>
<dbReference type="Proteomes" id="UP000791440">
    <property type="component" value="Unassembled WGS sequence"/>
</dbReference>